<dbReference type="AlphaFoldDB" id="A0A1J7CJV0"/>
<dbReference type="SUPFAM" id="SSF48452">
    <property type="entry name" value="TPR-like"/>
    <property type="match status" value="1"/>
</dbReference>
<feature type="signal peptide" evidence="6">
    <location>
        <begin position="1"/>
        <end position="23"/>
    </location>
</feature>
<dbReference type="Pfam" id="PF07980">
    <property type="entry name" value="SusD_RagB"/>
    <property type="match status" value="1"/>
</dbReference>
<organism evidence="9 10">
    <name type="scientific">Flavobacterium johnsoniae</name>
    <name type="common">Cytophaga johnsonae</name>
    <dbReference type="NCBI Taxonomy" id="986"/>
    <lineage>
        <taxon>Bacteria</taxon>
        <taxon>Pseudomonadati</taxon>
        <taxon>Bacteroidota</taxon>
        <taxon>Flavobacteriia</taxon>
        <taxon>Flavobacteriales</taxon>
        <taxon>Flavobacteriaceae</taxon>
        <taxon>Flavobacterium</taxon>
    </lineage>
</organism>
<dbReference type="EMBL" id="MLFK01000011">
    <property type="protein sequence ID" value="OIV39922.1"/>
    <property type="molecule type" value="Genomic_DNA"/>
</dbReference>
<reference evidence="9 10" key="1">
    <citation type="submission" date="2016-10" db="EMBL/GenBank/DDBJ databases">
        <title>Draft Genome Sequence of Rhizobacteria Flavobacterium johnsoniae CI04.</title>
        <authorList>
            <person name="Bravo J.I."/>
            <person name="Lozano G.L."/>
            <person name="Handelsman J."/>
        </authorList>
    </citation>
    <scope>NUCLEOTIDE SEQUENCE [LARGE SCALE GENOMIC DNA]</scope>
    <source>
        <strain evidence="9 10">CI04</strain>
    </source>
</reference>
<comment type="caution">
    <text evidence="9">The sequence shown here is derived from an EMBL/GenBank/DDBJ whole genome shotgun (WGS) entry which is preliminary data.</text>
</comment>
<comment type="similarity">
    <text evidence="2">Belongs to the SusD family.</text>
</comment>
<evidence type="ECO:0000256" key="5">
    <source>
        <dbReference type="ARBA" id="ARBA00023237"/>
    </source>
</evidence>
<dbReference type="Pfam" id="PF14322">
    <property type="entry name" value="SusD-like_3"/>
    <property type="match status" value="1"/>
</dbReference>
<dbReference type="InterPro" id="IPR033985">
    <property type="entry name" value="SusD-like_N"/>
</dbReference>
<gene>
    <name evidence="9" type="ORF">BKM63_21180</name>
</gene>
<keyword evidence="10" id="KW-1185">Reference proteome</keyword>
<dbReference type="PROSITE" id="PS51257">
    <property type="entry name" value="PROKAR_LIPOPROTEIN"/>
    <property type="match status" value="1"/>
</dbReference>
<comment type="subcellular location">
    <subcellularLocation>
        <location evidence="1">Cell outer membrane</location>
    </subcellularLocation>
</comment>
<accession>A0A1J7CJV0</accession>
<keyword evidence="4" id="KW-0472">Membrane</keyword>
<sequence>MKIKITAALLVSMLFTISCTNLNEDLYDKVEDGNFGNTPKEVDALVGGAYSSLRGFADNISNNYPTCEFVFFLNETVSDEATIPTRGTNWYDGGQYQDAQKHTWKADNRLILAAWRYNYTGIAKINAIIYQVDKSTLADKAKAPIYAELKALRAYYYYNLLDAFGNVPIVTNFEDTSLPSNSTRKQVYDFVEKEFLDAIPYLASNVVYSKMTKNVAYSILARLYLNSEAFIGTPRWQDCINMCQKVAGYTLTPDFFTNFATENEKSPEIIFAIPYDSKAGTVGNYMNSMSCHYLHRLTMSVSGTDYPWSANGMCAQPGVFSAFADTDKRKKCMVAGEQINMATGNVIIMDNGEPLIYTEEVTSVANAKDNQGVRLGKYEMKAGETWERDHDLVLIRYAEILMMQAECYVRLGSPDLAKPFVQQITSRAGAEMPAVIDLNFIDKELLREFTFEGRRRTDNIRFGTFFLPWWEKGPTEKYRAIFPIPSTVLSTNKNLVQNPGYPVN</sequence>
<evidence type="ECO:0000259" key="7">
    <source>
        <dbReference type="Pfam" id="PF07980"/>
    </source>
</evidence>
<evidence type="ECO:0000259" key="8">
    <source>
        <dbReference type="Pfam" id="PF14322"/>
    </source>
</evidence>
<feature type="domain" description="RagB/SusD" evidence="7">
    <location>
        <begin position="246"/>
        <end position="466"/>
    </location>
</feature>
<keyword evidence="5" id="KW-0998">Cell outer membrane</keyword>
<evidence type="ECO:0000256" key="3">
    <source>
        <dbReference type="ARBA" id="ARBA00022729"/>
    </source>
</evidence>
<feature type="domain" description="SusD-like N-terminal" evidence="8">
    <location>
        <begin position="97"/>
        <end position="225"/>
    </location>
</feature>
<evidence type="ECO:0000256" key="4">
    <source>
        <dbReference type="ARBA" id="ARBA00023136"/>
    </source>
</evidence>
<keyword evidence="3 6" id="KW-0732">Signal</keyword>
<feature type="chain" id="PRO_5009644280" evidence="6">
    <location>
        <begin position="24"/>
        <end position="504"/>
    </location>
</feature>
<evidence type="ECO:0000313" key="9">
    <source>
        <dbReference type="EMBL" id="OIV39922.1"/>
    </source>
</evidence>
<proteinExistence type="inferred from homology"/>
<dbReference type="GO" id="GO:0009279">
    <property type="term" value="C:cell outer membrane"/>
    <property type="evidence" value="ECO:0007669"/>
    <property type="project" value="UniProtKB-SubCell"/>
</dbReference>
<dbReference type="Gene3D" id="1.25.40.390">
    <property type="match status" value="1"/>
</dbReference>
<evidence type="ECO:0000256" key="1">
    <source>
        <dbReference type="ARBA" id="ARBA00004442"/>
    </source>
</evidence>
<dbReference type="OrthoDB" id="5694214at2"/>
<evidence type="ECO:0000256" key="6">
    <source>
        <dbReference type="SAM" id="SignalP"/>
    </source>
</evidence>
<protein>
    <submittedName>
        <fullName evidence="9">RagB/SusD family nutrient uptake outer membrane protein</fullName>
    </submittedName>
</protein>
<evidence type="ECO:0000256" key="2">
    <source>
        <dbReference type="ARBA" id="ARBA00006275"/>
    </source>
</evidence>
<dbReference type="InterPro" id="IPR012944">
    <property type="entry name" value="SusD_RagB_dom"/>
</dbReference>
<dbReference type="RefSeq" id="WP_071638595.1">
    <property type="nucleotide sequence ID" value="NZ_MLFK01000011.1"/>
</dbReference>
<evidence type="ECO:0000313" key="10">
    <source>
        <dbReference type="Proteomes" id="UP000182826"/>
    </source>
</evidence>
<dbReference type="InterPro" id="IPR011990">
    <property type="entry name" value="TPR-like_helical_dom_sf"/>
</dbReference>
<dbReference type="Proteomes" id="UP000182826">
    <property type="component" value="Unassembled WGS sequence"/>
</dbReference>
<name>A0A1J7CJV0_FLAJO</name>